<dbReference type="FunFam" id="3.40.50.300:FF:002356">
    <property type="entry name" value="U3 small nucleolar RNA-associated protein 25"/>
    <property type="match status" value="1"/>
</dbReference>
<dbReference type="PANTHER" id="PTHR12933">
    <property type="entry name" value="ORF PROTEIN-RELATED"/>
    <property type="match status" value="1"/>
</dbReference>
<evidence type="ECO:0000256" key="2">
    <source>
        <dbReference type="ARBA" id="ARBA00004604"/>
    </source>
</evidence>
<dbReference type="RefSeq" id="XP_062754985.1">
    <property type="nucleotide sequence ID" value="XM_062900719.1"/>
</dbReference>
<gene>
    <name evidence="14" type="ORF">Triagg1_6128</name>
</gene>
<dbReference type="InterPro" id="IPR053940">
    <property type="entry name" value="UTP25_NTPase-like"/>
</dbReference>
<dbReference type="EMBL" id="JAWRVG010000023">
    <property type="protein sequence ID" value="KAK4071467.1"/>
    <property type="molecule type" value="Genomic_DNA"/>
</dbReference>
<evidence type="ECO:0000256" key="5">
    <source>
        <dbReference type="ARBA" id="ARBA00015422"/>
    </source>
</evidence>
<keyword evidence="9" id="KW-0687">Ribonucleoprotein</keyword>
<dbReference type="Pfam" id="PF22916">
    <property type="entry name" value="UTP25_NTPase-like"/>
    <property type="match status" value="1"/>
</dbReference>
<evidence type="ECO:0000256" key="8">
    <source>
        <dbReference type="ARBA" id="ARBA00023242"/>
    </source>
</evidence>
<dbReference type="GO" id="GO:0034511">
    <property type="term" value="F:U3 snoRNA binding"/>
    <property type="evidence" value="ECO:0007669"/>
    <property type="project" value="InterPro"/>
</dbReference>
<evidence type="ECO:0000256" key="10">
    <source>
        <dbReference type="ARBA" id="ARBA00031846"/>
    </source>
</evidence>
<keyword evidence="8" id="KW-0539">Nucleus</keyword>
<protein>
    <recommendedName>
        <fullName evidence="5">U3 small nucleolar RNA-associated protein 25</fullName>
    </recommendedName>
    <alternativeName>
        <fullName evidence="10">U three protein 25</fullName>
    </alternativeName>
</protein>
<evidence type="ECO:0000256" key="7">
    <source>
        <dbReference type="ARBA" id="ARBA00022552"/>
    </source>
</evidence>
<dbReference type="GO" id="GO:0000462">
    <property type="term" value="P:maturation of SSU-rRNA from tricistronic rRNA transcript (SSU-rRNA, 5.8S rRNA, LSU-rRNA)"/>
    <property type="evidence" value="ECO:0007669"/>
    <property type="project" value="TreeGrafter"/>
</dbReference>
<evidence type="ECO:0000256" key="9">
    <source>
        <dbReference type="ARBA" id="ARBA00023274"/>
    </source>
</evidence>
<feature type="compositionally biased region" description="Acidic residues" evidence="11">
    <location>
        <begin position="240"/>
        <end position="252"/>
    </location>
</feature>
<evidence type="ECO:0000256" key="4">
    <source>
        <dbReference type="ARBA" id="ARBA00011192"/>
    </source>
</evidence>
<sequence>MTKVEEWGWEGGRMKKKRVAPALSKTGSLSFFLAIVSKFRRFCDLQIWRAALGLCALKLLQLTLRQGCVAQDGIYPTIVWLPILFLCDKALWLVLEEVGVSEAAAREVAAQEVVGEAEAEAEAEAAAAAEVGVQAEVEAVAASLVNGARKGDSTVLAWLKMAKKKNVEDEMLQHVASDDDDEQEAPARPYMALMQKFHDSSAPSAKRRKIAHDEPSNRSPSPAINQSEDEEAPEPRREDIDEADEEEEEEGGDPASNIEEAPENDSEDEIDATDPFDSHFANPDQQTSSQSVVAAKNGEWTTTRAIVQPWRAVITSPGTNNNVSAPQPISGLGGLKLKQKLRDTAKEKMGNLDAAQKAFAPLLFDYKDVLFCDRSVENSTKIRQAVCLHALNHVFKTRDRVINNNYKLSKAGDDSELELRDQGFTRPKVLFLLPTRNSCAKMMKVIQDLVEPDQQENFKRFNESYAESDEAFGADRPADFKDLFGGNDDDMFRIGVKFTRKTIKYFAQFYSSDILFASPLGLRMAMGSEEEKKKPDFDFLSSIEMVVMDQADALLMQNWEHVEYIFEHLNLQPKDAHDCDFSRVRNWYLEDWAKYFRQTVILSAFNTPELAELQRLYCHNWAGRVRLQPEYPGVIGQLGVKAKQTFSRFQSSAVERDPESRFGYFTSAIIPSLVKRSKDSSGTLIFIPSYLDFVRVRNYFATADEVSGLTFGVISEYTEVREASRARSHFLTGRHRILLYTERAHHFRRYQFSGVERVIFYGLPDNPIFYKEIAGGYLAKSEKDMKIEPGQGTVRAIFSKYDVMKLERVAGSKRVGKMIQDRGDTFDFV</sequence>
<evidence type="ECO:0000256" key="6">
    <source>
        <dbReference type="ARBA" id="ARBA00022517"/>
    </source>
</evidence>
<comment type="function">
    <text evidence="1">DEAD-box RNA helicase-like protein required for pre-18S rRNA processing, specifically at sites A0, A1, and A2.</text>
</comment>
<organism evidence="14 15">
    <name type="scientific">Trichoderma aggressivum f. europaeum</name>
    <dbReference type="NCBI Taxonomy" id="173218"/>
    <lineage>
        <taxon>Eukaryota</taxon>
        <taxon>Fungi</taxon>
        <taxon>Dikarya</taxon>
        <taxon>Ascomycota</taxon>
        <taxon>Pezizomycotina</taxon>
        <taxon>Sordariomycetes</taxon>
        <taxon>Hypocreomycetidae</taxon>
        <taxon>Hypocreales</taxon>
        <taxon>Hypocreaceae</taxon>
        <taxon>Trichoderma</taxon>
    </lineage>
</organism>
<evidence type="ECO:0000313" key="15">
    <source>
        <dbReference type="Proteomes" id="UP001273209"/>
    </source>
</evidence>
<dbReference type="GO" id="GO:0032040">
    <property type="term" value="C:small-subunit processome"/>
    <property type="evidence" value="ECO:0007669"/>
    <property type="project" value="TreeGrafter"/>
</dbReference>
<evidence type="ECO:0000259" key="13">
    <source>
        <dbReference type="Pfam" id="PF22916"/>
    </source>
</evidence>
<dbReference type="InterPro" id="IPR027417">
    <property type="entry name" value="P-loop_NTPase"/>
</dbReference>
<dbReference type="PANTHER" id="PTHR12933:SF0">
    <property type="entry name" value="U3 SMALL NUCLEOLAR RNA-ASSOCIATED PROTEIN 25 HOMOLOG"/>
    <property type="match status" value="1"/>
</dbReference>
<proteinExistence type="inferred from homology"/>
<dbReference type="InterPro" id="IPR053939">
    <property type="entry name" value="UTP25_C"/>
</dbReference>
<dbReference type="AlphaFoldDB" id="A0AAE1LZT1"/>
<dbReference type="SUPFAM" id="SSF52540">
    <property type="entry name" value="P-loop containing nucleoside triphosphate hydrolases"/>
    <property type="match status" value="1"/>
</dbReference>
<evidence type="ECO:0000256" key="11">
    <source>
        <dbReference type="SAM" id="MobiDB-lite"/>
    </source>
</evidence>
<feature type="compositionally biased region" description="Polar residues" evidence="11">
    <location>
        <begin position="283"/>
        <end position="292"/>
    </location>
</feature>
<comment type="caution">
    <text evidence="14">The sequence shown here is derived from an EMBL/GenBank/DDBJ whole genome shotgun (WGS) entry which is preliminary data.</text>
</comment>
<feature type="region of interest" description="Disordered" evidence="11">
    <location>
        <begin position="198"/>
        <end position="293"/>
    </location>
</feature>
<evidence type="ECO:0000256" key="3">
    <source>
        <dbReference type="ARBA" id="ARBA00009223"/>
    </source>
</evidence>
<comment type="subcellular location">
    <subcellularLocation>
        <location evidence="2">Nucleus</location>
        <location evidence="2">Nucleolus</location>
    </subcellularLocation>
</comment>
<reference evidence="14" key="1">
    <citation type="submission" date="2023-11" db="EMBL/GenBank/DDBJ databases">
        <title>The genome sequences of three competitors of mushroom-forming fungi.</title>
        <authorList>
            <person name="Beijen E."/>
            <person name="Ohm R.A."/>
        </authorList>
    </citation>
    <scope>NUCLEOTIDE SEQUENCE</scope>
    <source>
        <strain evidence="14">CBS 100526</strain>
    </source>
</reference>
<dbReference type="Proteomes" id="UP001273209">
    <property type="component" value="Unassembled WGS sequence"/>
</dbReference>
<keyword evidence="15" id="KW-1185">Reference proteome</keyword>
<evidence type="ECO:0000256" key="1">
    <source>
        <dbReference type="ARBA" id="ARBA00002883"/>
    </source>
</evidence>
<dbReference type="GO" id="GO:0019843">
    <property type="term" value="F:rRNA binding"/>
    <property type="evidence" value="ECO:0007669"/>
    <property type="project" value="TreeGrafter"/>
</dbReference>
<keyword evidence="6" id="KW-0690">Ribosome biogenesis</keyword>
<comment type="similarity">
    <text evidence="3">Belongs to the UTP25 family.</text>
</comment>
<evidence type="ECO:0000259" key="12">
    <source>
        <dbReference type="Pfam" id="PF06862"/>
    </source>
</evidence>
<keyword evidence="7" id="KW-0698">rRNA processing</keyword>
<dbReference type="Pfam" id="PF06862">
    <property type="entry name" value="Utp25_C"/>
    <property type="match status" value="1"/>
</dbReference>
<feature type="compositionally biased region" description="Acidic residues" evidence="11">
    <location>
        <begin position="260"/>
        <end position="274"/>
    </location>
</feature>
<dbReference type="InterPro" id="IPR010678">
    <property type="entry name" value="UTP25"/>
</dbReference>
<evidence type="ECO:0000313" key="14">
    <source>
        <dbReference type="EMBL" id="KAK4071467.1"/>
    </source>
</evidence>
<dbReference type="GeneID" id="87920623"/>
<feature type="compositionally biased region" description="Polar residues" evidence="11">
    <location>
        <begin position="217"/>
        <end position="226"/>
    </location>
</feature>
<name>A0AAE1LZT1_9HYPO</name>
<comment type="subunit">
    <text evidence="4">Component of the ribosomal small subunit (SSU) processome composed of at least 40 protein subunits and snoRNA U3.</text>
</comment>
<feature type="domain" description="UTP25 NTP hydrolase-like" evidence="13">
    <location>
        <begin position="366"/>
        <end position="625"/>
    </location>
</feature>
<feature type="domain" description="UTP25 C-terminal" evidence="12">
    <location>
        <begin position="635"/>
        <end position="828"/>
    </location>
</feature>
<dbReference type="Gene3D" id="3.40.50.300">
    <property type="entry name" value="P-loop containing nucleotide triphosphate hydrolases"/>
    <property type="match status" value="1"/>
</dbReference>
<accession>A0AAE1LZT1</accession>